<evidence type="ECO:0000256" key="2">
    <source>
        <dbReference type="SAM" id="Phobius"/>
    </source>
</evidence>
<dbReference type="EMBL" id="JADCNM010000007">
    <property type="protein sequence ID" value="KAG0474650.1"/>
    <property type="molecule type" value="Genomic_DNA"/>
</dbReference>
<dbReference type="AlphaFoldDB" id="A0A835QJT6"/>
<protein>
    <submittedName>
        <fullName evidence="3">Uncharacterized protein</fullName>
    </submittedName>
</protein>
<keyword evidence="2" id="KW-0472">Membrane</keyword>
<evidence type="ECO:0000313" key="4">
    <source>
        <dbReference type="Proteomes" id="UP000639772"/>
    </source>
</evidence>
<dbReference type="InterPro" id="IPR050154">
    <property type="entry name" value="UbiB_kinase"/>
</dbReference>
<evidence type="ECO:0000313" key="3">
    <source>
        <dbReference type="EMBL" id="KAG0474650.1"/>
    </source>
</evidence>
<dbReference type="PANTHER" id="PTHR10566">
    <property type="entry name" value="CHAPERONE-ACTIVITY OF BC1 COMPLEX CABC1 -RELATED"/>
    <property type="match status" value="1"/>
</dbReference>
<reference evidence="3 4" key="1">
    <citation type="journal article" date="2020" name="Nat. Food">
        <title>A phased Vanilla planifolia genome enables genetic improvement of flavour and production.</title>
        <authorList>
            <person name="Hasing T."/>
            <person name="Tang H."/>
            <person name="Brym M."/>
            <person name="Khazi F."/>
            <person name="Huang T."/>
            <person name="Chambers A.H."/>
        </authorList>
    </citation>
    <scope>NUCLEOTIDE SEQUENCE [LARGE SCALE GENOMIC DNA]</scope>
    <source>
        <tissue evidence="3">Leaf</tissue>
    </source>
</reference>
<sequence>MYDQHGIKPSSSGGATASNTIIAYCSREAKVRLNRRVVVFETEVPPQQSKAKWMKQRRLRYFNHTLQVLGKILSIALKYQFHYATLLYTGVALLASLEGLAVAADQKFQTFRAAYPYVVKKLLYDNSKAARRILYSVVFNNRREIQWKKILLFLEIGSFHSVGSNMTIATNMIEYRKSEQDIVPVLNFVSSLLLSQDGIVLRRLMMTADAISLTRMMISKDATLFRQQIGMFVADAFYRWMHEVILGNKDSSQNNGLMPEVNGKRTKILSLSSSPSPYLYDMLRDRRIKVIFYSKLSQVRKHPILMLRACWSCFTVLVMAFMIALHKFTSRCFEGFLDSLSFVPKPIAVSL</sequence>
<proteinExistence type="inferred from homology"/>
<dbReference type="OrthoDB" id="427480at2759"/>
<feature type="transmembrane region" description="Helical" evidence="2">
    <location>
        <begin position="305"/>
        <end position="325"/>
    </location>
</feature>
<gene>
    <name evidence="3" type="ORF">HPP92_014336</name>
</gene>
<dbReference type="PANTHER" id="PTHR10566:SF123">
    <property type="entry name" value="PROTEIN KINASE SUPERFAMILY PROTEIN"/>
    <property type="match status" value="1"/>
</dbReference>
<keyword evidence="2" id="KW-1133">Transmembrane helix</keyword>
<organism evidence="3 4">
    <name type="scientific">Vanilla planifolia</name>
    <name type="common">Vanilla</name>
    <dbReference type="NCBI Taxonomy" id="51239"/>
    <lineage>
        <taxon>Eukaryota</taxon>
        <taxon>Viridiplantae</taxon>
        <taxon>Streptophyta</taxon>
        <taxon>Embryophyta</taxon>
        <taxon>Tracheophyta</taxon>
        <taxon>Spermatophyta</taxon>
        <taxon>Magnoliopsida</taxon>
        <taxon>Liliopsida</taxon>
        <taxon>Asparagales</taxon>
        <taxon>Orchidaceae</taxon>
        <taxon>Vanilloideae</taxon>
        <taxon>Vanilleae</taxon>
        <taxon>Vanilla</taxon>
    </lineage>
</organism>
<feature type="transmembrane region" description="Helical" evidence="2">
    <location>
        <begin position="85"/>
        <end position="104"/>
    </location>
</feature>
<keyword evidence="2" id="KW-0812">Transmembrane</keyword>
<accession>A0A835QJT6</accession>
<comment type="caution">
    <text evidence="3">The sequence shown here is derived from an EMBL/GenBank/DDBJ whole genome shotgun (WGS) entry which is preliminary data.</text>
</comment>
<dbReference type="Proteomes" id="UP000639772">
    <property type="component" value="Chromosome 7"/>
</dbReference>
<comment type="similarity">
    <text evidence="1">Belongs to the protein kinase superfamily. ADCK protein kinase family.</text>
</comment>
<name>A0A835QJT6_VANPL</name>
<evidence type="ECO:0000256" key="1">
    <source>
        <dbReference type="ARBA" id="ARBA00009670"/>
    </source>
</evidence>